<dbReference type="EMBL" id="FNYY01000010">
    <property type="protein sequence ID" value="SEJ79926.1"/>
    <property type="molecule type" value="Genomic_DNA"/>
</dbReference>
<dbReference type="GO" id="GO:0016491">
    <property type="term" value="F:oxidoreductase activity"/>
    <property type="evidence" value="ECO:0007669"/>
    <property type="project" value="InterPro"/>
</dbReference>
<evidence type="ECO:0000313" key="3">
    <source>
        <dbReference type="Proteomes" id="UP000182932"/>
    </source>
</evidence>
<dbReference type="InterPro" id="IPR013154">
    <property type="entry name" value="ADH-like_N"/>
</dbReference>
<dbReference type="SUPFAM" id="SSF50129">
    <property type="entry name" value="GroES-like"/>
    <property type="match status" value="1"/>
</dbReference>
<dbReference type="InterPro" id="IPR002364">
    <property type="entry name" value="Quin_OxRdtase/zeta-crystal_CS"/>
</dbReference>
<dbReference type="InterPro" id="IPR036291">
    <property type="entry name" value="NAD(P)-bd_dom_sf"/>
</dbReference>
<dbReference type="AlphaFoldDB" id="A0A975WBR4"/>
<dbReference type="InterPro" id="IPR011032">
    <property type="entry name" value="GroES-like_sf"/>
</dbReference>
<keyword evidence="3" id="KW-1185">Reference proteome</keyword>
<dbReference type="CDD" id="cd08267">
    <property type="entry name" value="MDR1"/>
    <property type="match status" value="1"/>
</dbReference>
<dbReference type="Pfam" id="PF13602">
    <property type="entry name" value="ADH_zinc_N_2"/>
    <property type="match status" value="1"/>
</dbReference>
<dbReference type="PANTHER" id="PTHR44013:SF1">
    <property type="entry name" value="ZINC-TYPE ALCOHOL DEHYDROGENASE-LIKE PROTEIN C16A3.02C"/>
    <property type="match status" value="1"/>
</dbReference>
<dbReference type="GeneID" id="80819248"/>
<evidence type="ECO:0000313" key="2">
    <source>
        <dbReference type="EMBL" id="SEJ79926.1"/>
    </source>
</evidence>
<dbReference type="InterPro" id="IPR020843">
    <property type="entry name" value="ER"/>
</dbReference>
<dbReference type="PANTHER" id="PTHR44013">
    <property type="entry name" value="ZINC-TYPE ALCOHOL DEHYDROGENASE-LIKE PROTEIN C16A3.02C"/>
    <property type="match status" value="1"/>
</dbReference>
<reference evidence="2 3" key="1">
    <citation type="submission" date="2016-10" db="EMBL/GenBank/DDBJ databases">
        <authorList>
            <person name="Varghese N."/>
            <person name="Submissions S."/>
        </authorList>
    </citation>
    <scope>NUCLEOTIDE SEQUENCE [LARGE SCALE GENOMIC DNA]</scope>
    <source>
        <strain evidence="2 3">FF3</strain>
    </source>
</reference>
<dbReference type="SMART" id="SM00829">
    <property type="entry name" value="PKS_ER"/>
    <property type="match status" value="1"/>
</dbReference>
<sequence>MKAAIYRKYGGPEVVRIEDTARPAPGPGEMLVKVAHGSVTTADWRLRAAAFPGVLAVPGRLMFGLRRPRQPVLGSEFSGEVVALGAGVTEFAPGQAVFGFVMQGAHAEYLVVKAAGAVLPVPEGLDPAEAAALPFGGLSALVFLRDYAKLAPGQKVLVVGASGGVGAYAVQIARALGAEVTGVASGAHEAFVRGLGAVGFVDYRRQSLRGLGSRFDVVIDTVGATDFATARAVLAPRGVFVPLNFGVREIGQALWSQVFGRRKLRLGVSGDTKADLWVLARWVEEGRLRPVIDRRFPLTEIRAAYALVEGRHRQGAILLDMAA</sequence>
<evidence type="ECO:0000259" key="1">
    <source>
        <dbReference type="SMART" id="SM00829"/>
    </source>
</evidence>
<dbReference type="Gene3D" id="3.90.180.10">
    <property type="entry name" value="Medium-chain alcohol dehydrogenases, catalytic domain"/>
    <property type="match status" value="1"/>
</dbReference>
<protein>
    <submittedName>
        <fullName evidence="2">NADPH:quinone reductase</fullName>
    </submittedName>
</protein>
<dbReference type="PROSITE" id="PS01162">
    <property type="entry name" value="QOR_ZETA_CRYSTAL"/>
    <property type="match status" value="1"/>
</dbReference>
<organism evidence="2 3">
    <name type="scientific">Marinovum algicola</name>
    <dbReference type="NCBI Taxonomy" id="42444"/>
    <lineage>
        <taxon>Bacteria</taxon>
        <taxon>Pseudomonadati</taxon>
        <taxon>Pseudomonadota</taxon>
        <taxon>Alphaproteobacteria</taxon>
        <taxon>Rhodobacterales</taxon>
        <taxon>Roseobacteraceae</taxon>
        <taxon>Marinovum</taxon>
    </lineage>
</organism>
<gene>
    <name evidence="2" type="ORF">SAMN04487940_110187</name>
</gene>
<dbReference type="Proteomes" id="UP000182932">
    <property type="component" value="Unassembled WGS sequence"/>
</dbReference>
<proteinExistence type="predicted"/>
<dbReference type="Gene3D" id="3.40.50.720">
    <property type="entry name" value="NAD(P)-binding Rossmann-like Domain"/>
    <property type="match status" value="1"/>
</dbReference>
<accession>A0A975WBR4</accession>
<dbReference type="InterPro" id="IPR052733">
    <property type="entry name" value="Chloroplast_QOR"/>
</dbReference>
<dbReference type="SUPFAM" id="SSF51735">
    <property type="entry name" value="NAD(P)-binding Rossmann-fold domains"/>
    <property type="match status" value="1"/>
</dbReference>
<dbReference type="GO" id="GO:0008270">
    <property type="term" value="F:zinc ion binding"/>
    <property type="evidence" value="ECO:0007669"/>
    <property type="project" value="InterPro"/>
</dbReference>
<dbReference type="RefSeq" id="WP_074837285.1">
    <property type="nucleotide sequence ID" value="NZ_CATMKJ010000013.1"/>
</dbReference>
<dbReference type="Pfam" id="PF08240">
    <property type="entry name" value="ADH_N"/>
    <property type="match status" value="1"/>
</dbReference>
<name>A0A975WBR4_9RHOB</name>
<feature type="domain" description="Enoyl reductase (ER)" evidence="1">
    <location>
        <begin position="10"/>
        <end position="319"/>
    </location>
</feature>
<comment type="caution">
    <text evidence="2">The sequence shown here is derived from an EMBL/GenBank/DDBJ whole genome shotgun (WGS) entry which is preliminary data.</text>
</comment>